<proteinExistence type="predicted"/>
<evidence type="ECO:0000313" key="4">
    <source>
        <dbReference type="Proteomes" id="UP001157355"/>
    </source>
</evidence>
<feature type="compositionally biased region" description="Low complexity" evidence="1">
    <location>
        <begin position="59"/>
        <end position="92"/>
    </location>
</feature>
<keyword evidence="2" id="KW-1133">Transmembrane helix</keyword>
<keyword evidence="2" id="KW-0472">Membrane</keyword>
<feature type="transmembrane region" description="Helical" evidence="2">
    <location>
        <begin position="19"/>
        <end position="38"/>
    </location>
</feature>
<accession>A0AA37TR52</accession>
<keyword evidence="4" id="KW-1185">Reference proteome</keyword>
<feature type="region of interest" description="Disordered" evidence="1">
    <location>
        <begin position="42"/>
        <end position="100"/>
    </location>
</feature>
<keyword evidence="2" id="KW-0812">Transmembrane</keyword>
<sequence length="100" mass="10315">MSAPNTNIDKQARRHRGPLIGMALAVIFGVAVILYWLFEESAQSDPPAPQDQIEQQSGTTPDTQAPVTAAPVTPAPGEGAVIAPQTGTETTPAAPPSTTP</sequence>
<name>A0AA37TR52_9RHOB</name>
<protein>
    <submittedName>
        <fullName evidence="3">Uncharacterized protein</fullName>
    </submittedName>
</protein>
<gene>
    <name evidence="3" type="ORF">GCM10010873_10210</name>
</gene>
<reference evidence="3 4" key="1">
    <citation type="journal article" date="2014" name="Int. J. Syst. Evol. Microbiol.">
        <title>Complete genome sequence of Corynebacterium casei LMG S-19264T (=DSM 44701T), isolated from a smear-ripened cheese.</title>
        <authorList>
            <consortium name="US DOE Joint Genome Institute (JGI-PGF)"/>
            <person name="Walter F."/>
            <person name="Albersmeier A."/>
            <person name="Kalinowski J."/>
            <person name="Ruckert C."/>
        </authorList>
    </citation>
    <scope>NUCLEOTIDE SEQUENCE [LARGE SCALE GENOMIC DNA]</scope>
    <source>
        <strain evidence="3 4">NBRC 111766</strain>
    </source>
</reference>
<dbReference type="Proteomes" id="UP001157355">
    <property type="component" value="Unassembled WGS sequence"/>
</dbReference>
<dbReference type="EMBL" id="BSPP01000004">
    <property type="protein sequence ID" value="GLS86047.1"/>
    <property type="molecule type" value="Genomic_DNA"/>
</dbReference>
<organism evidence="3 4">
    <name type="scientific">Cypionkella aquatica</name>
    <dbReference type="NCBI Taxonomy" id="1756042"/>
    <lineage>
        <taxon>Bacteria</taxon>
        <taxon>Pseudomonadati</taxon>
        <taxon>Pseudomonadota</taxon>
        <taxon>Alphaproteobacteria</taxon>
        <taxon>Rhodobacterales</taxon>
        <taxon>Paracoccaceae</taxon>
        <taxon>Cypionkella</taxon>
    </lineage>
</organism>
<comment type="caution">
    <text evidence="3">The sequence shown here is derived from an EMBL/GenBank/DDBJ whole genome shotgun (WGS) entry which is preliminary data.</text>
</comment>
<dbReference type="RefSeq" id="WP_284324254.1">
    <property type="nucleotide sequence ID" value="NZ_BSPP01000004.1"/>
</dbReference>
<evidence type="ECO:0000256" key="2">
    <source>
        <dbReference type="SAM" id="Phobius"/>
    </source>
</evidence>
<evidence type="ECO:0000313" key="3">
    <source>
        <dbReference type="EMBL" id="GLS86047.1"/>
    </source>
</evidence>
<dbReference type="AlphaFoldDB" id="A0AA37TR52"/>
<evidence type="ECO:0000256" key="1">
    <source>
        <dbReference type="SAM" id="MobiDB-lite"/>
    </source>
</evidence>